<dbReference type="EMBL" id="CP003415">
    <property type="protein sequence ID" value="AFI89694.1"/>
    <property type="molecule type" value="Genomic_DNA"/>
</dbReference>
<proteinExistence type="predicted"/>
<evidence type="ECO:0000256" key="1">
    <source>
        <dbReference type="SAM" id="Coils"/>
    </source>
</evidence>
<organism evidence="2 3">
    <name type="scientific">Pectobacterium parmentieri</name>
    <dbReference type="NCBI Taxonomy" id="1905730"/>
    <lineage>
        <taxon>Bacteria</taxon>
        <taxon>Pseudomonadati</taxon>
        <taxon>Pseudomonadota</taxon>
        <taxon>Gammaproteobacteria</taxon>
        <taxon>Enterobacterales</taxon>
        <taxon>Pectobacteriaceae</taxon>
        <taxon>Pectobacterium</taxon>
    </lineage>
</organism>
<name>A0A0H3I2S8_PECPM</name>
<dbReference type="AlphaFoldDB" id="A0A0H3I2S8"/>
<dbReference type="PATRIC" id="fig|1166016.3.peg.1619"/>
<dbReference type="Proteomes" id="UP000008044">
    <property type="component" value="Chromosome"/>
</dbReference>
<dbReference type="KEGG" id="pec:W5S_1602"/>
<protein>
    <recommendedName>
        <fullName evidence="4">Kinetochore protein</fullName>
    </recommendedName>
</protein>
<gene>
    <name evidence="2" type="ordered locus">W5S_1602</name>
</gene>
<dbReference type="STRING" id="1905730.W5S_1602"/>
<evidence type="ECO:0008006" key="4">
    <source>
        <dbReference type="Google" id="ProtNLM"/>
    </source>
</evidence>
<keyword evidence="1" id="KW-0175">Coiled coil</keyword>
<dbReference type="HOGENOM" id="CLU_312583_0_0_6"/>
<reference evidence="2 3" key="1">
    <citation type="journal article" date="2012" name="J. Bacteriol.">
        <title>Genome sequence of Pectobacterium sp. strain SCC3193.</title>
        <authorList>
            <person name="Koskinen J.P."/>
            <person name="Laine P."/>
            <person name="Niemi O."/>
            <person name="Nykyri J."/>
            <person name="Harjunpaa H."/>
            <person name="Auvinen P."/>
            <person name="Paulin L."/>
            <person name="Pirhonen M."/>
            <person name="Palva T."/>
            <person name="Holm L."/>
        </authorList>
    </citation>
    <scope>NUCLEOTIDE SEQUENCE [LARGE SCALE GENOMIC DNA]</scope>
    <source>
        <strain evidence="2 3">SCC3193</strain>
    </source>
</reference>
<evidence type="ECO:0000313" key="3">
    <source>
        <dbReference type="Proteomes" id="UP000008044"/>
    </source>
</evidence>
<evidence type="ECO:0000313" key="2">
    <source>
        <dbReference type="EMBL" id="AFI89694.1"/>
    </source>
</evidence>
<feature type="coiled-coil region" evidence="1">
    <location>
        <begin position="518"/>
        <end position="559"/>
    </location>
</feature>
<accession>A0A0H3I2S8</accession>
<dbReference type="RefSeq" id="WP_014699352.1">
    <property type="nucleotide sequence ID" value="NC_017845.1"/>
</dbReference>
<sequence>MTKKQPLTKVRLSQMYGYGLEPHELINCLKECKQKLVMAGAKADNLPKTRPQQLRFFTELQPKAQSVIQKWLRTNTQFPEQDDPNKILNEILLKEKNGDEGESSKPLWRDILGFYISQPCPEIIERFLNDEPILSPHNDVEEDSESLPEHQFINVTEDDLEKCLLISQGLDAPSDRILPMFVAGLVDTLNGEQEAANIWKEKLSTHVLPMAQKLESIITEFEFAHNQKEADGAEFLSAEFITTEDMNDCVVDSIAFVGAITKLLPDAFFVSPIALFVNDKLWSLSEEQAKNLYPHRGEVVGFINNYTKSFTQGELGVWQAEHRPSDKPAQYVLADYQSRVYPVVRLPHLSSDPDSVREWLLTQYQPQDESPAIFLLDDGVALRFPGDLSDPKKYDFDVPLDSYRKLACIELHSQKTTIVTQLPATSEKYDCAPAGTWIKRLMKLNYSSINFPVFNKTHLQNLNHFIIEHEPESHAYLRALAHLEQIADSRELLDDMVQRLLKLPVIDAQINIEKKAILADYESEQEQLRQAITSLTDKKAQLELEIDKQKKHLKTETEKSKKALRQQEVELDSRIRQTFENASQAGVETLAQAALLRALVADVSMPVSQSELTVKQDPAMAMPQSEPHLSPRAAEITSKRQLLTVVEEQASATGLSETLLSGIVAAANVTPIVGLLGKHTKKALFAIANIFSGGIRGEVSIHGDLFSISDLMKSPVLVRSVENTCSMTLGDFLLHQQDHKLPTVVELRGFNRMPPETLLPELSECLASDGQASGFCWVDQHQTLRHLSISQPILFVLTFAVGKSTFPLQGPTAHRLPMFLAEFIWGDEQPANNTADITPTFVTSVLWQSLYTSIRQSNAHHSNEQQILQTTLKSFHYSDEKSQAITKLAFESGRSTSEKIVSDIEPLAPALTNYAREITQGEAAAVLDCLFQS</sequence>